<accession>A0ABP0LH61</accession>
<name>A0ABP0LH61_9DINO</name>
<gene>
    <name evidence="1" type="ORF">CCMP2556_LOCUS20737</name>
</gene>
<proteinExistence type="predicted"/>
<keyword evidence="2" id="KW-1185">Reference proteome</keyword>
<evidence type="ECO:0000313" key="2">
    <source>
        <dbReference type="Proteomes" id="UP001642484"/>
    </source>
</evidence>
<dbReference type="Proteomes" id="UP001642484">
    <property type="component" value="Unassembled WGS sequence"/>
</dbReference>
<reference evidence="1 2" key="1">
    <citation type="submission" date="2024-02" db="EMBL/GenBank/DDBJ databases">
        <authorList>
            <person name="Chen Y."/>
            <person name="Shah S."/>
            <person name="Dougan E. K."/>
            <person name="Thang M."/>
            <person name="Chan C."/>
        </authorList>
    </citation>
    <scope>NUCLEOTIDE SEQUENCE [LARGE SCALE GENOMIC DNA]</scope>
</reference>
<organism evidence="1 2">
    <name type="scientific">Durusdinium trenchii</name>
    <dbReference type="NCBI Taxonomy" id="1381693"/>
    <lineage>
        <taxon>Eukaryota</taxon>
        <taxon>Sar</taxon>
        <taxon>Alveolata</taxon>
        <taxon>Dinophyceae</taxon>
        <taxon>Suessiales</taxon>
        <taxon>Symbiodiniaceae</taxon>
        <taxon>Durusdinium</taxon>
    </lineage>
</organism>
<sequence>MRGRVISSNFLKRTASRPFHSATGIQRSSVDASPDASPATHCPVAWMKIQVQQINGDTSVFELMPEMTMGDFKEMLKAELSSSREGIQSRRTVKVEVMVNGTPFQRSDGETVLEAGMAPEVEVQALLTVDPIICCSRAESGYASEDLVVVNIPRTVTCCEGLTYWEYPTVIPHGAMAKVVTL</sequence>
<evidence type="ECO:0008006" key="3">
    <source>
        <dbReference type="Google" id="ProtNLM"/>
    </source>
</evidence>
<protein>
    <recommendedName>
        <fullName evidence="3">Ubiquitin-like domain-containing protein</fullName>
    </recommendedName>
</protein>
<evidence type="ECO:0000313" key="1">
    <source>
        <dbReference type="EMBL" id="CAK9037610.1"/>
    </source>
</evidence>
<comment type="caution">
    <text evidence="1">The sequence shown here is derived from an EMBL/GenBank/DDBJ whole genome shotgun (WGS) entry which is preliminary data.</text>
</comment>
<dbReference type="EMBL" id="CAXAMN010012224">
    <property type="protein sequence ID" value="CAK9037610.1"/>
    <property type="molecule type" value="Genomic_DNA"/>
</dbReference>